<dbReference type="NCBIfam" id="TIGR03355">
    <property type="entry name" value="VI_chp_2"/>
    <property type="match status" value="1"/>
</dbReference>
<evidence type="ECO:0000313" key="3">
    <source>
        <dbReference type="EMBL" id="RHZ95425.1"/>
    </source>
</evidence>
<evidence type="ECO:0000313" key="4">
    <source>
        <dbReference type="Proteomes" id="UP000266305"/>
    </source>
</evidence>
<dbReference type="Pfam" id="PF18945">
    <property type="entry name" value="VipB_2"/>
    <property type="match status" value="1"/>
</dbReference>
<dbReference type="InterPro" id="IPR044031">
    <property type="entry name" value="TssC1_N"/>
</dbReference>
<reference evidence="3 4" key="1">
    <citation type="submission" date="2018-08" db="EMBL/GenBank/DDBJ databases">
        <title>Draft genome sequence of Rhodobacter sphaeroides FY.</title>
        <authorList>
            <person name="Rayyan A."/>
            <person name="Meyer T.E."/>
            <person name="Kyndt J.A."/>
        </authorList>
    </citation>
    <scope>NUCLEOTIDE SEQUENCE [LARGE SCALE GENOMIC DNA]</scope>
    <source>
        <strain evidence="3 4">FY</strain>
    </source>
</reference>
<organism evidence="3 4">
    <name type="scientific">Cereibacter sphaeroides</name>
    <name type="common">Rhodobacter sphaeroides</name>
    <dbReference type="NCBI Taxonomy" id="1063"/>
    <lineage>
        <taxon>Bacteria</taxon>
        <taxon>Pseudomonadati</taxon>
        <taxon>Pseudomonadota</taxon>
        <taxon>Alphaproteobacteria</taxon>
        <taxon>Rhodobacterales</taxon>
        <taxon>Paracoccaceae</taxon>
        <taxon>Cereibacter</taxon>
    </lineage>
</organism>
<name>A0AAX1ULL0_CERSP</name>
<dbReference type="InterPro" id="IPR010269">
    <property type="entry name" value="T6SS_TssC-like"/>
</dbReference>
<sequence>MTMAEAKQDTGPATADTEALDLGEFSALLEKDFRVREDDSDKLKELVRNLALAATERSGTATISGNAVKSIKSLIAGIDALLSAQMNEILHAPEVRQIEGTWRGLHYLVNNTETDQKLKIRVMNITKDELADQLEDFEGQMWDQSPTFKKLYTEEYSMFGGAPFGAVIGAYEFSHHPRDVSLLRNISGICASAHAPFIAAAAPQLFRMESWQELPNPQDLQQIVSSPDYASWQSLRESEDSRYIGLTLPRVLARLPYGATTIPVKGFAFEEEIDGKHDHYVWMNAAFPMGVNINRSHKLYSWGTQIRGVETGGSVINLPVHTFPTDDGSVAMKCPTEIAIDDRREAELARLGMMPILHRKNTDIAAFIGAHSLQDDEARAGRLVDPDAQSNERLSANLPYLFPVCRFAHYLKAIARDKIGSFKERADMQVWLSEWINRYVLANTAMADDKQKARRPLAAAEVQVDSVEGRPGYYAARFYLRPHYQLEGINASLRLVSELPSVKGG</sequence>
<dbReference type="AlphaFoldDB" id="A0AAX1ULL0"/>
<evidence type="ECO:0000259" key="2">
    <source>
        <dbReference type="Pfam" id="PF18945"/>
    </source>
</evidence>
<dbReference type="PANTHER" id="PTHR35565">
    <property type="entry name" value="CYTOPLASMIC PROTEIN-RELATED"/>
    <property type="match status" value="1"/>
</dbReference>
<protein>
    <submittedName>
        <fullName evidence="3">Type VI secretion system contractile sheath large subunit</fullName>
    </submittedName>
</protein>
<dbReference type="InterPro" id="IPR044032">
    <property type="entry name" value="TssC1_C"/>
</dbReference>
<dbReference type="PANTHER" id="PTHR35565:SF3">
    <property type="entry name" value="TYPE VI SECRETION SYSTEM SHEATH PROTEIN TSSC1"/>
    <property type="match status" value="1"/>
</dbReference>
<dbReference type="EMBL" id="QWGP01000008">
    <property type="protein sequence ID" value="RHZ95425.1"/>
    <property type="molecule type" value="Genomic_DNA"/>
</dbReference>
<dbReference type="Pfam" id="PF05943">
    <property type="entry name" value="VipB"/>
    <property type="match status" value="1"/>
</dbReference>
<dbReference type="Proteomes" id="UP000266305">
    <property type="component" value="Unassembled WGS sequence"/>
</dbReference>
<feature type="domain" description="TssC1 C-terminal" evidence="2">
    <location>
        <begin position="388"/>
        <end position="499"/>
    </location>
</feature>
<proteinExistence type="predicted"/>
<gene>
    <name evidence="3" type="primary">tssC</name>
    <name evidence="3" type="ORF">D1114_09515</name>
</gene>
<feature type="domain" description="TssC1 N-terminal" evidence="1">
    <location>
        <begin position="73"/>
        <end position="374"/>
    </location>
</feature>
<accession>A0AAX1ULL0</accession>
<comment type="caution">
    <text evidence="3">The sequence shown here is derived from an EMBL/GenBank/DDBJ whole genome shotgun (WGS) entry which is preliminary data.</text>
</comment>
<evidence type="ECO:0000259" key="1">
    <source>
        <dbReference type="Pfam" id="PF05943"/>
    </source>
</evidence>